<dbReference type="InterPro" id="IPR002068">
    <property type="entry name" value="A-crystallin/Hsp20_dom"/>
</dbReference>
<comment type="similarity">
    <text evidence="1 2">Belongs to the small heat shock protein (HSP20) family.</text>
</comment>
<evidence type="ECO:0000256" key="1">
    <source>
        <dbReference type="PROSITE-ProRule" id="PRU00285"/>
    </source>
</evidence>
<dbReference type="Proteomes" id="UP000179243">
    <property type="component" value="Unassembled WGS sequence"/>
</dbReference>
<reference evidence="4 5" key="1">
    <citation type="journal article" date="2016" name="Nat. Commun.">
        <title>Thousands of microbial genomes shed light on interconnected biogeochemical processes in an aquifer system.</title>
        <authorList>
            <person name="Anantharaman K."/>
            <person name="Brown C.T."/>
            <person name="Hug L.A."/>
            <person name="Sharon I."/>
            <person name="Castelle C.J."/>
            <person name="Probst A.J."/>
            <person name="Thomas B.C."/>
            <person name="Singh A."/>
            <person name="Wilkins M.J."/>
            <person name="Karaoz U."/>
            <person name="Brodie E.L."/>
            <person name="Williams K.H."/>
            <person name="Hubbard S.S."/>
            <person name="Banfield J.F."/>
        </authorList>
    </citation>
    <scope>NUCLEOTIDE SEQUENCE [LARGE SCALE GENOMIC DNA]</scope>
</reference>
<comment type="caution">
    <text evidence="4">The sequence shown here is derived from an EMBL/GenBank/DDBJ whole genome shotgun (WGS) entry which is preliminary data.</text>
</comment>
<organism evidence="4 5">
    <name type="scientific">Candidatus Raymondbacteria bacterium RIFOXYD12_FULL_49_13</name>
    <dbReference type="NCBI Taxonomy" id="1817890"/>
    <lineage>
        <taxon>Bacteria</taxon>
        <taxon>Raymondiibacteriota</taxon>
    </lineage>
</organism>
<dbReference type="SUPFAM" id="SSF49764">
    <property type="entry name" value="HSP20-like chaperones"/>
    <property type="match status" value="1"/>
</dbReference>
<evidence type="ECO:0000259" key="3">
    <source>
        <dbReference type="PROSITE" id="PS01031"/>
    </source>
</evidence>
<name>A0A1F7F9T7_UNCRA</name>
<sequence>MALLTRYEPKTLTNWFNDFWSDEFWSRPRDLSSTFPSVEVREEKDHFRLLAEMPGLAKEDVKIEVNDGVLTLKGEKKHEKHEQEKGYYYSERSYGSFERSFNLGAHVDENDIKASFKEGVLELKIKKTEKPEARQIEIS</sequence>
<dbReference type="EMBL" id="MFYX01000090">
    <property type="protein sequence ID" value="OGK03444.1"/>
    <property type="molecule type" value="Genomic_DNA"/>
</dbReference>
<dbReference type="InterPro" id="IPR031107">
    <property type="entry name" value="Small_HSP"/>
</dbReference>
<evidence type="ECO:0000313" key="4">
    <source>
        <dbReference type="EMBL" id="OGK03444.1"/>
    </source>
</evidence>
<dbReference type="Gene3D" id="2.60.40.790">
    <property type="match status" value="1"/>
</dbReference>
<accession>A0A1F7F9T7</accession>
<dbReference type="PROSITE" id="PS01031">
    <property type="entry name" value="SHSP"/>
    <property type="match status" value="1"/>
</dbReference>
<gene>
    <name evidence="4" type="ORF">A2519_15450</name>
</gene>
<evidence type="ECO:0000313" key="5">
    <source>
        <dbReference type="Proteomes" id="UP000179243"/>
    </source>
</evidence>
<dbReference type="InterPro" id="IPR008978">
    <property type="entry name" value="HSP20-like_chaperone"/>
</dbReference>
<evidence type="ECO:0000256" key="2">
    <source>
        <dbReference type="RuleBase" id="RU003616"/>
    </source>
</evidence>
<dbReference type="PANTHER" id="PTHR11527">
    <property type="entry name" value="HEAT-SHOCK PROTEIN 20 FAMILY MEMBER"/>
    <property type="match status" value="1"/>
</dbReference>
<dbReference type="Pfam" id="PF00011">
    <property type="entry name" value="HSP20"/>
    <property type="match status" value="1"/>
</dbReference>
<dbReference type="AlphaFoldDB" id="A0A1F7F9T7"/>
<dbReference type="CDD" id="cd06464">
    <property type="entry name" value="ACD_sHsps-like"/>
    <property type="match status" value="1"/>
</dbReference>
<protein>
    <recommendedName>
        <fullName evidence="3">SHSP domain-containing protein</fullName>
    </recommendedName>
</protein>
<proteinExistence type="inferred from homology"/>
<feature type="domain" description="SHSP" evidence="3">
    <location>
        <begin position="29"/>
        <end position="139"/>
    </location>
</feature>